<dbReference type="VEuPathDB" id="FungiDB:ASPFODRAFT_38498"/>
<gene>
    <name evidence="1" type="ORF">ASPFODRAFT_38498</name>
</gene>
<evidence type="ECO:0000313" key="2">
    <source>
        <dbReference type="Proteomes" id="UP000184063"/>
    </source>
</evidence>
<dbReference type="EMBL" id="KV878267">
    <property type="protein sequence ID" value="OJZ79888.1"/>
    <property type="molecule type" value="Genomic_DNA"/>
</dbReference>
<sequence>MKTVNSKKTSQHAVQDDPLEDLVYQAAVQSQAALSTARRLVDISDILIRNVSDPSDQARLSAQFGRCVMNINSGLLFRIAWSKSRGISGGKTAQGKYYCYDSMLYVTDFNNPDGERERRIMGSRDVTDKIDEMEEETCKRSSLRFLEVEFNST</sequence>
<dbReference type="Proteomes" id="UP000184063">
    <property type="component" value="Unassembled WGS sequence"/>
</dbReference>
<proteinExistence type="predicted"/>
<dbReference type="AlphaFoldDB" id="A0A1M3SZI1"/>
<evidence type="ECO:0000313" key="1">
    <source>
        <dbReference type="EMBL" id="OJZ79888.1"/>
    </source>
</evidence>
<organism evidence="1 2">
    <name type="scientific">Aspergillus luchuensis (strain CBS 106.47)</name>
    <dbReference type="NCBI Taxonomy" id="1137211"/>
    <lineage>
        <taxon>Eukaryota</taxon>
        <taxon>Fungi</taxon>
        <taxon>Dikarya</taxon>
        <taxon>Ascomycota</taxon>
        <taxon>Pezizomycotina</taxon>
        <taxon>Eurotiomycetes</taxon>
        <taxon>Eurotiomycetidae</taxon>
        <taxon>Eurotiales</taxon>
        <taxon>Aspergillaceae</taxon>
        <taxon>Aspergillus</taxon>
        <taxon>Aspergillus subgen. Circumdati</taxon>
    </lineage>
</organism>
<name>A0A1M3SZI1_ASPLC</name>
<reference evidence="2" key="1">
    <citation type="journal article" date="2017" name="Genome Biol.">
        <title>Comparative genomics reveals high biological diversity and specific adaptations in the industrially and medically important fungal genus Aspergillus.</title>
        <authorList>
            <person name="de Vries R.P."/>
            <person name="Riley R."/>
            <person name="Wiebenga A."/>
            <person name="Aguilar-Osorio G."/>
            <person name="Amillis S."/>
            <person name="Uchima C.A."/>
            <person name="Anderluh G."/>
            <person name="Asadollahi M."/>
            <person name="Askin M."/>
            <person name="Barry K."/>
            <person name="Battaglia E."/>
            <person name="Bayram O."/>
            <person name="Benocci T."/>
            <person name="Braus-Stromeyer S.A."/>
            <person name="Caldana C."/>
            <person name="Canovas D."/>
            <person name="Cerqueira G.C."/>
            <person name="Chen F."/>
            <person name="Chen W."/>
            <person name="Choi C."/>
            <person name="Clum A."/>
            <person name="Dos Santos R.A."/>
            <person name="Damasio A.R."/>
            <person name="Diallinas G."/>
            <person name="Emri T."/>
            <person name="Fekete E."/>
            <person name="Flipphi M."/>
            <person name="Freyberg S."/>
            <person name="Gallo A."/>
            <person name="Gournas C."/>
            <person name="Habgood R."/>
            <person name="Hainaut M."/>
            <person name="Harispe M.L."/>
            <person name="Henrissat B."/>
            <person name="Hilden K.S."/>
            <person name="Hope R."/>
            <person name="Hossain A."/>
            <person name="Karabika E."/>
            <person name="Karaffa L."/>
            <person name="Karanyi Z."/>
            <person name="Krasevec N."/>
            <person name="Kuo A."/>
            <person name="Kusch H."/>
            <person name="LaButti K."/>
            <person name="Lagendijk E.L."/>
            <person name="Lapidus A."/>
            <person name="Levasseur A."/>
            <person name="Lindquist E."/>
            <person name="Lipzen A."/>
            <person name="Logrieco A.F."/>
            <person name="MacCabe A."/>
            <person name="Maekelae M.R."/>
            <person name="Malavazi I."/>
            <person name="Melin P."/>
            <person name="Meyer V."/>
            <person name="Mielnichuk N."/>
            <person name="Miskei M."/>
            <person name="Molnar A.P."/>
            <person name="Mule G."/>
            <person name="Ngan C.Y."/>
            <person name="Orejas M."/>
            <person name="Orosz E."/>
            <person name="Ouedraogo J.P."/>
            <person name="Overkamp K.M."/>
            <person name="Park H.-S."/>
            <person name="Perrone G."/>
            <person name="Piumi F."/>
            <person name="Punt P.J."/>
            <person name="Ram A.F."/>
            <person name="Ramon A."/>
            <person name="Rauscher S."/>
            <person name="Record E."/>
            <person name="Riano-Pachon D.M."/>
            <person name="Robert V."/>
            <person name="Roehrig J."/>
            <person name="Ruller R."/>
            <person name="Salamov A."/>
            <person name="Salih N.S."/>
            <person name="Samson R.A."/>
            <person name="Sandor E."/>
            <person name="Sanguinetti M."/>
            <person name="Schuetze T."/>
            <person name="Sepcic K."/>
            <person name="Shelest E."/>
            <person name="Sherlock G."/>
            <person name="Sophianopoulou V."/>
            <person name="Squina F.M."/>
            <person name="Sun H."/>
            <person name="Susca A."/>
            <person name="Todd R.B."/>
            <person name="Tsang A."/>
            <person name="Unkles S.E."/>
            <person name="van de Wiele N."/>
            <person name="van Rossen-Uffink D."/>
            <person name="Oliveira J.V."/>
            <person name="Vesth T.C."/>
            <person name="Visser J."/>
            <person name="Yu J.-H."/>
            <person name="Zhou M."/>
            <person name="Andersen M.R."/>
            <person name="Archer D.B."/>
            <person name="Baker S.E."/>
            <person name="Benoit I."/>
            <person name="Brakhage A.A."/>
            <person name="Braus G.H."/>
            <person name="Fischer R."/>
            <person name="Frisvad J.C."/>
            <person name="Goldman G.H."/>
            <person name="Houbraken J."/>
            <person name="Oakley B."/>
            <person name="Pocsi I."/>
            <person name="Scazzocchio C."/>
            <person name="Seiboth B."/>
            <person name="vanKuyk P.A."/>
            <person name="Wortman J."/>
            <person name="Dyer P.S."/>
            <person name="Grigoriev I.V."/>
        </authorList>
    </citation>
    <scope>NUCLEOTIDE SEQUENCE [LARGE SCALE GENOMIC DNA]</scope>
    <source>
        <strain evidence="2">CBS 106.47</strain>
    </source>
</reference>
<accession>A0A1M3SZI1</accession>
<protein>
    <submittedName>
        <fullName evidence="1">Uncharacterized protein</fullName>
    </submittedName>
</protein>